<evidence type="ECO:0000256" key="9">
    <source>
        <dbReference type="SAM" id="MobiDB-lite"/>
    </source>
</evidence>
<dbReference type="InterPro" id="IPR050786">
    <property type="entry name" value="EFG1_rRNA-proc"/>
</dbReference>
<dbReference type="EMBL" id="KN838767">
    <property type="protein sequence ID" value="KIJ95096.1"/>
    <property type="molecule type" value="Genomic_DNA"/>
</dbReference>
<dbReference type="HOGENOM" id="CLU_066912_2_1_1"/>
<evidence type="ECO:0000256" key="1">
    <source>
        <dbReference type="ARBA" id="ARBA00004604"/>
    </source>
</evidence>
<dbReference type="OrthoDB" id="47732at2759"/>
<dbReference type="Proteomes" id="UP000054477">
    <property type="component" value="Unassembled WGS sequence"/>
</dbReference>
<evidence type="ECO:0000256" key="3">
    <source>
        <dbReference type="ARBA" id="ARBA00018689"/>
    </source>
</evidence>
<dbReference type="GO" id="GO:0030688">
    <property type="term" value="C:preribosome, small subunit precursor"/>
    <property type="evidence" value="ECO:0007669"/>
    <property type="project" value="TreeGrafter"/>
</dbReference>
<accession>A0A0C9XBI3</accession>
<evidence type="ECO:0000256" key="8">
    <source>
        <dbReference type="SAM" id="Coils"/>
    </source>
</evidence>
<comment type="similarity">
    <text evidence="2">Belongs to the EFG1 family.</text>
</comment>
<dbReference type="GO" id="GO:0005730">
    <property type="term" value="C:nucleolus"/>
    <property type="evidence" value="ECO:0007669"/>
    <property type="project" value="UniProtKB-SubCell"/>
</dbReference>
<keyword evidence="11" id="KW-1185">Reference proteome</keyword>
<dbReference type="STRING" id="1095629.A0A0C9XBI3"/>
<comment type="subcellular location">
    <subcellularLocation>
        <location evidence="1">Nucleus</location>
        <location evidence="1">Nucleolus</location>
    </subcellularLocation>
</comment>
<keyword evidence="7" id="KW-0539">Nucleus</keyword>
<proteinExistence type="inferred from homology"/>
<name>A0A0C9XBI3_9AGAR</name>
<dbReference type="PANTHER" id="PTHR33911:SF1">
    <property type="entry name" value="RRNA-PROCESSING PROTEIN EFG1"/>
    <property type="match status" value="1"/>
</dbReference>
<feature type="compositionally biased region" description="Basic and acidic residues" evidence="9">
    <location>
        <begin position="1"/>
        <end position="11"/>
    </location>
</feature>
<evidence type="ECO:0000313" key="11">
    <source>
        <dbReference type="Proteomes" id="UP000054477"/>
    </source>
</evidence>
<dbReference type="InterPro" id="IPR019310">
    <property type="entry name" value="Efg1"/>
</dbReference>
<feature type="compositionally biased region" description="Basic residues" evidence="9">
    <location>
        <begin position="25"/>
        <end position="34"/>
    </location>
</feature>
<evidence type="ECO:0000256" key="6">
    <source>
        <dbReference type="ARBA" id="ARBA00023054"/>
    </source>
</evidence>
<evidence type="ECO:0000256" key="7">
    <source>
        <dbReference type="ARBA" id="ARBA00023242"/>
    </source>
</evidence>
<dbReference type="AlphaFoldDB" id="A0A0C9XBI3"/>
<dbReference type="PANTHER" id="PTHR33911">
    <property type="entry name" value="RRNA-PROCESSING PROTEIN EFG1"/>
    <property type="match status" value="1"/>
</dbReference>
<organism evidence="10 11">
    <name type="scientific">Laccaria amethystina LaAM-08-1</name>
    <dbReference type="NCBI Taxonomy" id="1095629"/>
    <lineage>
        <taxon>Eukaryota</taxon>
        <taxon>Fungi</taxon>
        <taxon>Dikarya</taxon>
        <taxon>Basidiomycota</taxon>
        <taxon>Agaricomycotina</taxon>
        <taxon>Agaricomycetes</taxon>
        <taxon>Agaricomycetidae</taxon>
        <taxon>Agaricales</taxon>
        <taxon>Agaricineae</taxon>
        <taxon>Hydnangiaceae</taxon>
        <taxon>Laccaria</taxon>
    </lineage>
</organism>
<protein>
    <recommendedName>
        <fullName evidence="3">rRNA-processing protein EFG1</fullName>
    </recommendedName>
    <alternativeName>
        <fullName evidence="4">rRNA-processing protein efg1</fullName>
    </alternativeName>
</protein>
<dbReference type="GO" id="GO:0000462">
    <property type="term" value="P:maturation of SSU-rRNA from tricistronic rRNA transcript (SSU-rRNA, 5.8S rRNA, LSU-rRNA)"/>
    <property type="evidence" value="ECO:0007669"/>
    <property type="project" value="TreeGrafter"/>
</dbReference>
<reference evidence="10 11" key="1">
    <citation type="submission" date="2014-04" db="EMBL/GenBank/DDBJ databases">
        <authorList>
            <consortium name="DOE Joint Genome Institute"/>
            <person name="Kuo A."/>
            <person name="Kohler A."/>
            <person name="Nagy L.G."/>
            <person name="Floudas D."/>
            <person name="Copeland A."/>
            <person name="Barry K.W."/>
            <person name="Cichocki N."/>
            <person name="Veneault-Fourrey C."/>
            <person name="LaButti K."/>
            <person name="Lindquist E.A."/>
            <person name="Lipzen A."/>
            <person name="Lundell T."/>
            <person name="Morin E."/>
            <person name="Murat C."/>
            <person name="Sun H."/>
            <person name="Tunlid A."/>
            <person name="Henrissat B."/>
            <person name="Grigoriev I.V."/>
            <person name="Hibbett D.S."/>
            <person name="Martin F."/>
            <person name="Nordberg H.P."/>
            <person name="Cantor M.N."/>
            <person name="Hua S.X."/>
        </authorList>
    </citation>
    <scope>NUCLEOTIDE SEQUENCE [LARGE SCALE GENOMIC DNA]</scope>
    <source>
        <strain evidence="10 11">LaAM-08-1</strain>
    </source>
</reference>
<evidence type="ECO:0000313" key="10">
    <source>
        <dbReference type="EMBL" id="KIJ95096.1"/>
    </source>
</evidence>
<feature type="coiled-coil region" evidence="8">
    <location>
        <begin position="68"/>
        <end position="126"/>
    </location>
</feature>
<reference evidence="11" key="2">
    <citation type="submission" date="2015-01" db="EMBL/GenBank/DDBJ databases">
        <title>Evolutionary Origins and Diversification of the Mycorrhizal Mutualists.</title>
        <authorList>
            <consortium name="DOE Joint Genome Institute"/>
            <consortium name="Mycorrhizal Genomics Consortium"/>
            <person name="Kohler A."/>
            <person name="Kuo A."/>
            <person name="Nagy L.G."/>
            <person name="Floudas D."/>
            <person name="Copeland A."/>
            <person name="Barry K.W."/>
            <person name="Cichocki N."/>
            <person name="Veneault-Fourrey C."/>
            <person name="LaButti K."/>
            <person name="Lindquist E.A."/>
            <person name="Lipzen A."/>
            <person name="Lundell T."/>
            <person name="Morin E."/>
            <person name="Murat C."/>
            <person name="Riley R."/>
            <person name="Ohm R."/>
            <person name="Sun H."/>
            <person name="Tunlid A."/>
            <person name="Henrissat B."/>
            <person name="Grigoriev I.V."/>
            <person name="Hibbett D.S."/>
            <person name="Martin F."/>
        </authorList>
    </citation>
    <scope>NUCLEOTIDE SEQUENCE [LARGE SCALE GENOMIC DNA]</scope>
    <source>
        <strain evidence="11">LaAM-08-1</strain>
    </source>
</reference>
<sequence length="255" mass="28575">MAPVRTRDKSSNPEASTSNQAAPSKKARKHRHRHEKESNSAPGLQKLKASLRQTRRLLAKDNLAADVRVETERRLKALEAELHQAEIANKERALAVRYHKVKFFERQKVTRKLKQAKARLESASGSEKETIASEVSALRVDLNYTLHYPKSQKYISLFPPEIRKGTTAPSQAEAATTAKAREEIRSSIRLCMGKGELSVEPELHMDSRNDARQVIMEASNGAGRKQKNGLKNSPHPVGDLVEDDVFFEDDNESSS</sequence>
<evidence type="ECO:0000256" key="4">
    <source>
        <dbReference type="ARBA" id="ARBA00019827"/>
    </source>
</evidence>
<feature type="compositionally biased region" description="Acidic residues" evidence="9">
    <location>
        <begin position="240"/>
        <end position="255"/>
    </location>
</feature>
<evidence type="ECO:0000256" key="5">
    <source>
        <dbReference type="ARBA" id="ARBA00022552"/>
    </source>
</evidence>
<feature type="region of interest" description="Disordered" evidence="9">
    <location>
        <begin position="217"/>
        <end position="255"/>
    </location>
</feature>
<feature type="region of interest" description="Disordered" evidence="9">
    <location>
        <begin position="1"/>
        <end position="47"/>
    </location>
</feature>
<evidence type="ECO:0000256" key="2">
    <source>
        <dbReference type="ARBA" id="ARBA00006916"/>
    </source>
</evidence>
<keyword evidence="6 8" id="KW-0175">Coiled coil</keyword>
<keyword evidence="5" id="KW-0698">rRNA processing</keyword>
<dbReference type="Pfam" id="PF10153">
    <property type="entry name" value="Efg1"/>
    <property type="match status" value="1"/>
</dbReference>
<gene>
    <name evidence="10" type="ORF">K443DRAFT_683278</name>
</gene>